<dbReference type="SUPFAM" id="SSF46626">
    <property type="entry name" value="Cytochrome c"/>
    <property type="match status" value="1"/>
</dbReference>
<dbReference type="Pfam" id="PF07635">
    <property type="entry name" value="PSCyt1"/>
    <property type="match status" value="1"/>
</dbReference>
<evidence type="ECO:0000313" key="5">
    <source>
        <dbReference type="EMBL" id="KLU04870.1"/>
    </source>
</evidence>
<keyword evidence="5" id="KW-0472">Membrane</keyword>
<dbReference type="InterPro" id="IPR011444">
    <property type="entry name" value="DUF1549"/>
</dbReference>
<dbReference type="Pfam" id="PF13385">
    <property type="entry name" value="Laminin_G_3"/>
    <property type="match status" value="1"/>
</dbReference>
<dbReference type="EMBL" id="LECT01000025">
    <property type="protein sequence ID" value="KLU04870.1"/>
    <property type="molecule type" value="Genomic_DNA"/>
</dbReference>
<dbReference type="InterPro" id="IPR036909">
    <property type="entry name" value="Cyt_c-like_dom_sf"/>
</dbReference>
<evidence type="ECO:0000259" key="2">
    <source>
        <dbReference type="Pfam" id="PF07583"/>
    </source>
</evidence>
<dbReference type="InterPro" id="IPR022655">
    <property type="entry name" value="DUF1553"/>
</dbReference>
<feature type="domain" description="Cytochrome C Planctomycete-type" evidence="4">
    <location>
        <begin position="79"/>
        <end position="127"/>
    </location>
</feature>
<evidence type="ECO:0000259" key="3">
    <source>
        <dbReference type="Pfam" id="PF07587"/>
    </source>
</evidence>
<evidence type="ECO:0000259" key="4">
    <source>
        <dbReference type="Pfam" id="PF07635"/>
    </source>
</evidence>
<dbReference type="GO" id="GO:0009055">
    <property type="term" value="F:electron transfer activity"/>
    <property type="evidence" value="ECO:0007669"/>
    <property type="project" value="InterPro"/>
</dbReference>
<accession>A0A0J1BE88</accession>
<keyword evidence="5" id="KW-0812">Transmembrane</keyword>
<comment type="caution">
    <text evidence="5">The sequence shown here is derived from an EMBL/GenBank/DDBJ whole genome shotgun (WGS) entry which is preliminary data.</text>
</comment>
<evidence type="ECO:0000256" key="1">
    <source>
        <dbReference type="SAM" id="MobiDB-lite"/>
    </source>
</evidence>
<proteinExistence type="predicted"/>
<gene>
    <name evidence="5" type="ORF">RISK_003138</name>
</gene>
<dbReference type="InterPro" id="IPR011429">
    <property type="entry name" value="Cyt_c_Planctomycete-type"/>
</dbReference>
<dbReference type="PANTHER" id="PTHR35889">
    <property type="entry name" value="CYCLOINULO-OLIGOSACCHARIDE FRUCTANOTRANSFERASE-RELATED"/>
    <property type="match status" value="1"/>
</dbReference>
<dbReference type="SUPFAM" id="SSF49899">
    <property type="entry name" value="Concanavalin A-like lectins/glucanases"/>
    <property type="match status" value="1"/>
</dbReference>
<dbReference type="PANTHER" id="PTHR35889:SF3">
    <property type="entry name" value="F-BOX DOMAIN-CONTAINING PROTEIN"/>
    <property type="match status" value="1"/>
</dbReference>
<feature type="compositionally biased region" description="Basic and acidic residues" evidence="1">
    <location>
        <begin position="505"/>
        <end position="518"/>
    </location>
</feature>
<dbReference type="STRING" id="595434.RISK_003138"/>
<reference evidence="5" key="1">
    <citation type="submission" date="2015-05" db="EMBL/GenBank/DDBJ databases">
        <title>Permanent draft genome of Rhodopirellula islandicus K833.</title>
        <authorList>
            <person name="Kizina J."/>
            <person name="Richter M."/>
            <person name="Glockner F.O."/>
            <person name="Harder J."/>
        </authorList>
    </citation>
    <scope>NUCLEOTIDE SEQUENCE [LARGE SCALE GENOMIC DNA]</scope>
    <source>
        <strain evidence="5">K833</strain>
    </source>
</reference>
<feature type="domain" description="DUF1549" evidence="2">
    <location>
        <begin position="179"/>
        <end position="387"/>
    </location>
</feature>
<dbReference type="PATRIC" id="fig|595434.4.peg.2991"/>
<dbReference type="Gene3D" id="2.60.120.200">
    <property type="match status" value="1"/>
</dbReference>
<protein>
    <submittedName>
        <fullName evidence="5">Transmembrane protein</fullName>
    </submittedName>
</protein>
<dbReference type="Proteomes" id="UP000036367">
    <property type="component" value="Unassembled WGS sequence"/>
</dbReference>
<dbReference type="Pfam" id="PF07587">
    <property type="entry name" value="PSD1"/>
    <property type="match status" value="1"/>
</dbReference>
<name>A0A0J1BE88_RHOIS</name>
<dbReference type="InterPro" id="IPR013320">
    <property type="entry name" value="ConA-like_dom_sf"/>
</dbReference>
<feature type="domain" description="DUF1553" evidence="3">
    <location>
        <begin position="799"/>
        <end position="1055"/>
    </location>
</feature>
<feature type="region of interest" description="Disordered" evidence="1">
    <location>
        <begin position="505"/>
        <end position="528"/>
    </location>
</feature>
<organism evidence="5 6">
    <name type="scientific">Rhodopirellula islandica</name>
    <dbReference type="NCBI Taxonomy" id="595434"/>
    <lineage>
        <taxon>Bacteria</taxon>
        <taxon>Pseudomonadati</taxon>
        <taxon>Planctomycetota</taxon>
        <taxon>Planctomycetia</taxon>
        <taxon>Pirellulales</taxon>
        <taxon>Pirellulaceae</taxon>
        <taxon>Rhodopirellula</taxon>
    </lineage>
</organism>
<dbReference type="AlphaFoldDB" id="A0A0J1BE88"/>
<evidence type="ECO:0000313" key="6">
    <source>
        <dbReference type="Proteomes" id="UP000036367"/>
    </source>
</evidence>
<dbReference type="GO" id="GO:0020037">
    <property type="term" value="F:heme binding"/>
    <property type="evidence" value="ECO:0007669"/>
    <property type="project" value="InterPro"/>
</dbReference>
<sequence>MLFFYTRIIAQCKTTKCFAAKLVSESSILPHSCSPTMFVSFRNLIPLLFVWPAVTCVIVHANDDIDFNRDIRPILSDRCYFCHGPDEATREADLRLDVREDAAYVLESDELLDRIQSDDPDLLMPPPHANLELTDEQKEMLKRWIDEGAPYAAHWSFEKLPLTVETPSVKQADWPQQTIDPFVLAKIEAAGQQPNPEADPLRWLRRVTLDLTGLPPSAETIQSFEQAVQKDRERAYEAAVDELLKSSAFGEHMSIAWLDVARYADSYGYQSDKLNTQWPYRDWVVRALNQNLPYDDFLTWQIAGDLLEDPTPDQRLATAFNRIHRLNNEGGAVFEEWRIENAADRVHTFSTAVMGLTLECARCHDHKYDPITARDFYSLSAFFNSIDESGVYDRTEKVPCPSMLLPTEEESAALEQARTQLAASEQHYQAVLADAKERFKTSEATSITADDIPDLRLALALDQGFDNAVKPVYHPSESDRSWARMCDLVPVENCEIARLNPTLADDEKARSAAKDDSKAPSTDQANGPIERMALQLDGERGVTAHEIEPLDRWTSFTVVVTLNDPERSPERSLIVHHTRGTDCGYNGYDLTIQDGHLESRLARVWPGNAISVKTVESIPAKQWHQVAATYDGSSQASGLKLFLNGRELETVTLRDEVKKSCNVVVDHGGDFVIGQRFRARGFAGGLIDDVRLYERNLTPLELQVLATGEAQPADEVTFASAIDQVTRDAVAQLRQARHQYVMAEEVIQEVPIMREMEQPRETHLLLRGEYDAKTDETTRVERTVLKAIPIPFPEDAPKDRLGLAQWITHPEHPLTARVAVNRLWGNFFADPLVRTPENFGLQGDLPTHPELLDWLARDFVDHDWDIQRMCRNIVLSATYRQDSRCTQEKFESDPTNQLLARGPSYRLAAEQIRDLALAASGLLNPEMGGPPVSPYQPGQDLWRESNGMSPAYQQSVGKSLYRRSLYSVWKRTSPLPNMMVFDASTREVCTVKRSRTNTPLQALVLLNDEQFIEATRVLATHLVSDQAPEQRIENAFLKLAGRRPDATEREELVTLYQRELDFFEEDVESAQSYLSIGERELPREVSLPELAAMTSLCQVILNLDATIWKR</sequence>
<keyword evidence="6" id="KW-1185">Reference proteome</keyword>
<dbReference type="Pfam" id="PF07583">
    <property type="entry name" value="PSCyt2"/>
    <property type="match status" value="1"/>
</dbReference>